<reference evidence="1" key="1">
    <citation type="submission" date="2021-02" db="EMBL/GenBank/DDBJ databases">
        <authorList>
            <consortium name="DOE Joint Genome Institute"/>
            <person name="Ahrendt S."/>
            <person name="Looney B.P."/>
            <person name="Miyauchi S."/>
            <person name="Morin E."/>
            <person name="Drula E."/>
            <person name="Courty P.E."/>
            <person name="Chicoki N."/>
            <person name="Fauchery L."/>
            <person name="Kohler A."/>
            <person name="Kuo A."/>
            <person name="Labutti K."/>
            <person name="Pangilinan J."/>
            <person name="Lipzen A."/>
            <person name="Riley R."/>
            <person name="Andreopoulos W."/>
            <person name="He G."/>
            <person name="Johnson J."/>
            <person name="Barry K.W."/>
            <person name="Grigoriev I.V."/>
            <person name="Nagy L."/>
            <person name="Hibbett D."/>
            <person name="Henrissat B."/>
            <person name="Matheny P.B."/>
            <person name="Labbe J."/>
            <person name="Martin F."/>
        </authorList>
    </citation>
    <scope>NUCLEOTIDE SEQUENCE</scope>
    <source>
        <strain evidence="1">FP105234-sp</strain>
    </source>
</reference>
<organism evidence="1 2">
    <name type="scientific">Auriscalpium vulgare</name>
    <dbReference type="NCBI Taxonomy" id="40419"/>
    <lineage>
        <taxon>Eukaryota</taxon>
        <taxon>Fungi</taxon>
        <taxon>Dikarya</taxon>
        <taxon>Basidiomycota</taxon>
        <taxon>Agaricomycotina</taxon>
        <taxon>Agaricomycetes</taxon>
        <taxon>Russulales</taxon>
        <taxon>Auriscalpiaceae</taxon>
        <taxon>Auriscalpium</taxon>
    </lineage>
</organism>
<evidence type="ECO:0000313" key="2">
    <source>
        <dbReference type="Proteomes" id="UP000814033"/>
    </source>
</evidence>
<keyword evidence="2" id="KW-1185">Reference proteome</keyword>
<comment type="caution">
    <text evidence="1">The sequence shown here is derived from an EMBL/GenBank/DDBJ whole genome shotgun (WGS) entry which is preliminary data.</text>
</comment>
<sequence>MVKGSGKSSASSGTRKKHAARKVGNTDAIELPKPKSGKKDKKRNQEPRKKVYIPPSKPAPTQQDPLDSLGLSHQLPADLLVVLRKFSKRDTVTKTKALEEFQAGWVDPALRKDEDGLLSEALTTMLPVWLHHVPVLFLHPSRRVRSLAVTIHALLLRIHTVWEQMNVHLRDISSLDQAETLLGSWALATCDVDRAVAQTARRSWIQHVSLVDSAGKLALAGPLLSSLLAFVQRAVLDPAGLYQYLNPVQVPVNITPVKTVRGRPVPVPVKKTDEDAAPRVRAEGEEESETDRKARLRVGGIGVLTWILDTRASSPSKSLEDLLDLLSNPALWSSLHHAETCPFADIESFGLAQPPVRSAAWSLLQSLLSHWKAEMESLVPLLSVAVLRSAFVDPDVKVRASMLRPWLTFVREFPRAWELELAYKADEDSEAESDDNEPKRPQAIQSPKSRAYAEFLQFLQLGCAGDPLQGYPTVLILLSTIPSSILSCASAELDEPYPASDLFTSFWSAVDGRALSALNRPAISAAFLSSLLECTTFIVRRLSNGNGHASPLLADGASTEDASMALVGAQYRQMWDGIAEGRLRVDPVAAGELVAKNLTVLSQIDEGLFDTAWNAFAPAIADRTSTPGAAKIVFFFLKSLHSNFPEDSRQIAATDVLFQKIAAAVISESRAGLASKADDETIQQKLSTLVDLISVFGDAVFGDVGLAELLDDAVQQHTVSLLTLQPLLLKTYLNRRGDQERTLFLWRSMLSSVGTDLYRILPPLADAAQEDALPGHLAPAEQELDAPLGDLYTDALGSENGASLPLLLHVIRNSRYFVTTESFETFLHVVVSEVDESSAALQTQEDKIPSLNVSMDVIAACFDNRPDLLSDAKLSLSLLPNVFSLAYLLPRFSDLAGAHCVSVSQRLWTSWRRDAPLELQREVGSEIVEQLKDTIFATTVRFRPSDILQAASDGDLSGLIKNMDDILPGQARLDEMLSGLRADPTHASLAILSPLVPPSAAFDAAEGPDCEADRFGLGSYARAVSALLHACVDNRQTAKANLWALRHFLSLAVYADELLNFPSLPSVAFSKSVSKEILSGIISKAQQLATYLLVIPQDDKWHVTVAARSQDGKAASSSNDTAGFVADLIKVTQVEDTYLDSQVLHVVLQHILSDTNKEEADQWMALARKLEKKAPQLSLAIVLAVTRYGPEPPRLDRYRNELAAEALGIRPNKANTSGLLLLRRLAATAPDPESDVVFLPQPRAVNFVKACQQWIASDEDLDEDVESEMTAVFIHLVPILQNVSGSHWDLIFDVIESNLENSSFENDETLTVLWRTIRLVQTIQDLVAYNKDLRAQWQERQTAVFTLLRDLVAAQTKSVFSVPRSICREAALSVIQNMPPSLIDHETLPKMSHLLFDPLPNVQKMSYEVMREAAKKYTEHLVIEAGVDAESTVRPRLPPELVALLQQTIEALDMDELSGSKVLGALLGWMTVFDLFGNASMKVRSGYTEHLRDLDLIGSYFIPLILNILNVSGGMSKAFKLDIWTVNQFYLELYDSEDALSVQLFAAHLYYRALLTTSSLVRTWIMECKDRTLFTALTNYTSTHFSPVIISAEFAHVKSPEAAEELNVENLTVKVLAAASEVNAAYLIDEQRLEITLKVPTDWPLHGIEVKDSKRVGVSVEKWRGWLLGVQQIVSAQNGRIVDAISLFKKNVTAHFDGQVECAICYSIISVAEGDLPQKACKTCKNRFHASCLYKWFNTSHSSTCPLCRSEFM</sequence>
<dbReference type="Proteomes" id="UP000814033">
    <property type="component" value="Unassembled WGS sequence"/>
</dbReference>
<evidence type="ECO:0000313" key="1">
    <source>
        <dbReference type="EMBL" id="KAI0042795.1"/>
    </source>
</evidence>
<name>A0ACB8RGS5_9AGAM</name>
<accession>A0ACB8RGS5</accession>
<gene>
    <name evidence="1" type="ORF">FA95DRAFT_1682318</name>
</gene>
<protein>
    <submittedName>
        <fullName evidence="1">Uncharacterized protein</fullName>
    </submittedName>
</protein>
<reference evidence="1" key="2">
    <citation type="journal article" date="2022" name="New Phytol.">
        <title>Evolutionary transition to the ectomycorrhizal habit in the genomes of a hyperdiverse lineage of mushroom-forming fungi.</title>
        <authorList>
            <person name="Looney B."/>
            <person name="Miyauchi S."/>
            <person name="Morin E."/>
            <person name="Drula E."/>
            <person name="Courty P.E."/>
            <person name="Kohler A."/>
            <person name="Kuo A."/>
            <person name="LaButti K."/>
            <person name="Pangilinan J."/>
            <person name="Lipzen A."/>
            <person name="Riley R."/>
            <person name="Andreopoulos W."/>
            <person name="He G."/>
            <person name="Johnson J."/>
            <person name="Nolan M."/>
            <person name="Tritt A."/>
            <person name="Barry K.W."/>
            <person name="Grigoriev I.V."/>
            <person name="Nagy L.G."/>
            <person name="Hibbett D."/>
            <person name="Henrissat B."/>
            <person name="Matheny P.B."/>
            <person name="Labbe J."/>
            <person name="Martin F.M."/>
        </authorList>
    </citation>
    <scope>NUCLEOTIDE SEQUENCE</scope>
    <source>
        <strain evidence="1">FP105234-sp</strain>
    </source>
</reference>
<dbReference type="EMBL" id="MU276047">
    <property type="protein sequence ID" value="KAI0042795.1"/>
    <property type="molecule type" value="Genomic_DNA"/>
</dbReference>
<proteinExistence type="predicted"/>